<feature type="signal peptide" evidence="1">
    <location>
        <begin position="1"/>
        <end position="21"/>
    </location>
</feature>
<keyword evidence="1" id="KW-0732">Signal</keyword>
<dbReference type="KEGG" id="vos:KNV97_03890"/>
<organism evidence="2 3">
    <name type="scientific">Vibrio ostreae</name>
    <dbReference type="NCBI Taxonomy" id="2841925"/>
    <lineage>
        <taxon>Bacteria</taxon>
        <taxon>Pseudomonadati</taxon>
        <taxon>Pseudomonadota</taxon>
        <taxon>Gammaproteobacteria</taxon>
        <taxon>Vibrionales</taxon>
        <taxon>Vibrionaceae</taxon>
        <taxon>Vibrio</taxon>
    </lineage>
</organism>
<dbReference type="CDD" id="cd09023">
    <property type="entry name" value="Aldose_epim_Ec_c4013"/>
    <property type="match status" value="1"/>
</dbReference>
<proteinExistence type="predicted"/>
<dbReference type="AlphaFoldDB" id="A0A975YLM8"/>
<accession>A0A975YLM8</accession>
<name>A0A975YLM8_9VIBR</name>
<evidence type="ECO:0000313" key="3">
    <source>
        <dbReference type="Proteomes" id="UP000694232"/>
    </source>
</evidence>
<protein>
    <submittedName>
        <fullName evidence="2">Aldose 1-epimerase family protein</fullName>
    </submittedName>
</protein>
<evidence type="ECO:0000313" key="2">
    <source>
        <dbReference type="EMBL" id="QXO15570.1"/>
    </source>
</evidence>
<dbReference type="RefSeq" id="WP_218561577.1">
    <property type="nucleotide sequence ID" value="NZ_CP076642.1"/>
</dbReference>
<dbReference type="Pfam" id="PF14486">
    <property type="entry name" value="DUF4432"/>
    <property type="match status" value="1"/>
</dbReference>
<evidence type="ECO:0000256" key="1">
    <source>
        <dbReference type="SAM" id="SignalP"/>
    </source>
</evidence>
<feature type="chain" id="PRO_5038115662" evidence="1">
    <location>
        <begin position="22"/>
        <end position="409"/>
    </location>
</feature>
<dbReference type="InterPro" id="IPR027839">
    <property type="entry name" value="DUF4432"/>
</dbReference>
<dbReference type="Proteomes" id="UP000694232">
    <property type="component" value="Chromosome 2"/>
</dbReference>
<reference evidence="2" key="1">
    <citation type="submission" date="2021-06" db="EMBL/GenBank/DDBJ databases">
        <title>Vibrio nov. sp., novel gut bacterium isolated from Yellow Sea oyster.</title>
        <authorList>
            <person name="Muhammad N."/>
            <person name="Nguyen T.H."/>
            <person name="Lee Y.-J."/>
            <person name="Ko J."/>
            <person name="Kim S.-G."/>
        </authorList>
    </citation>
    <scope>NUCLEOTIDE SEQUENCE</scope>
    <source>
        <strain evidence="2">OG9-811</strain>
    </source>
</reference>
<dbReference type="EMBL" id="CP076642">
    <property type="protein sequence ID" value="QXO15570.1"/>
    <property type="molecule type" value="Genomic_DNA"/>
</dbReference>
<keyword evidence="3" id="KW-1185">Reference proteome</keyword>
<gene>
    <name evidence="2" type="ORF">KNV97_03890</name>
</gene>
<sequence length="409" mass="44790">MKIKTSYAAILLSLAAMNTQAVEFVLTNSASGEDVGNWQVSNQSLGLSANTPFSVEKRRLHGGKQLGVDVLIVNNGELTITLVPTRGMGILKVERDGKRILGWDSPVKEVVNPAFIDLESRNGLGWLDGFNEMLVRCGYEWTGHPGVDDNGQLLSLHGRVQNTPASSVKVTIDDAAPHKITIEGEVSERTFKKAELVTLTKLEVTPGSNRFSLHDTLTNQADYDDEYQIIYHSNFGRPILEQGAKVIAAASEISPFNDYAKAGLKEWQTYLGPTKNFDEMVFNLKPIGDADGNSLAVLHNKNGSSGVALGYNVTQLPVLTLWKNTDTEQQGYVTGIEPGTSYAYNTKYQRPLGLVPTIKAGESKHFDVTYTVLRNNKEVSQAVNKVKEIQGQTPLKQLTQPLVDLSKAD</sequence>